<dbReference type="PhylomeDB" id="E9H6A7"/>
<dbReference type="InterPro" id="IPR036137">
    <property type="entry name" value="Focal_adhe_kin_target_dom_sf"/>
</dbReference>
<protein>
    <recommendedName>
        <fullName evidence="6">Serine-threonine/tyrosine-protein kinase catalytic domain-containing protein</fullName>
    </recommendedName>
</protein>
<dbReference type="GO" id="GO:0007172">
    <property type="term" value="P:signal complex assembly"/>
    <property type="evidence" value="ECO:0007669"/>
    <property type="project" value="InterPro"/>
</dbReference>
<dbReference type="SUPFAM" id="SSF56112">
    <property type="entry name" value="Protein kinase-like (PK-like)"/>
    <property type="match status" value="1"/>
</dbReference>
<dbReference type="HOGENOM" id="CLU_055889_0_0_1"/>
<dbReference type="GO" id="GO:0005925">
    <property type="term" value="C:focal adhesion"/>
    <property type="evidence" value="ECO:0007669"/>
    <property type="project" value="InterPro"/>
</dbReference>
<dbReference type="InParanoid" id="E9H6A7"/>
<dbReference type="OrthoDB" id="9976756at2759"/>
<organism evidence="4 5">
    <name type="scientific">Daphnia pulex</name>
    <name type="common">Water flea</name>
    <dbReference type="NCBI Taxonomy" id="6669"/>
    <lineage>
        <taxon>Eukaryota</taxon>
        <taxon>Metazoa</taxon>
        <taxon>Ecdysozoa</taxon>
        <taxon>Arthropoda</taxon>
        <taxon>Crustacea</taxon>
        <taxon>Branchiopoda</taxon>
        <taxon>Diplostraca</taxon>
        <taxon>Cladocera</taxon>
        <taxon>Anomopoda</taxon>
        <taxon>Daphniidae</taxon>
        <taxon>Daphnia</taxon>
    </lineage>
</organism>
<dbReference type="InterPro" id="IPR011009">
    <property type="entry name" value="Kinase-like_dom_sf"/>
</dbReference>
<dbReference type="EMBL" id="GL732597">
    <property type="protein sequence ID" value="EFX72727.1"/>
    <property type="molecule type" value="Genomic_DNA"/>
</dbReference>
<evidence type="ECO:0000256" key="1">
    <source>
        <dbReference type="SAM" id="MobiDB-lite"/>
    </source>
</evidence>
<evidence type="ECO:0000313" key="4">
    <source>
        <dbReference type="EMBL" id="EFX72727.1"/>
    </source>
</evidence>
<dbReference type="InterPro" id="IPR001245">
    <property type="entry name" value="Ser-Thr/Tyr_kinase_cat_dom"/>
</dbReference>
<evidence type="ECO:0000313" key="5">
    <source>
        <dbReference type="Proteomes" id="UP000000305"/>
    </source>
</evidence>
<sequence>MAGERLVRRLPLPIICPPNLYSLMLKCWSNEPSKRPCFREIQETLCEILMEERREGDETMSRESRRVAAISWSWTGSAGNGVDLPPPKPSRVPATYVGIGGSAGKSVPSASSEQSLSGPTTYLVAPNREVLAQLIRDNETHFSHTSSSNSNPASSQHKSKTKGRKKQPVYANIMMADAAPPSAEIAAAAVATNPAPYKEVRISACRFEQQRTKRTISRATYGARTEDWKLRQQQRQSEEDSRWLGEEESHMVKQNSFCERVSKDRSTPLQGNQLDDRSVVVKKLEPTPTARLYRTHDKVYDATTSVVRAVMLLSQGVDMAHKVLNKVMTELVSALKLDERYCNTTLDNVPQGNAVCSPHFGYERQKSFRRGRSCTHHQNIPMSTYIL</sequence>
<feature type="non-terminal residue" evidence="4">
    <location>
        <position position="1"/>
    </location>
</feature>
<dbReference type="SUPFAM" id="SSF68993">
    <property type="entry name" value="FAT domain of focal adhesion kinase"/>
    <property type="match status" value="1"/>
</dbReference>
<dbReference type="eggNOG" id="KOG4257">
    <property type="taxonomic scope" value="Eukaryota"/>
</dbReference>
<feature type="compositionally biased region" description="Low complexity" evidence="1">
    <location>
        <begin position="143"/>
        <end position="156"/>
    </location>
</feature>
<dbReference type="InterPro" id="IPR005189">
    <property type="entry name" value="Focal_adhesion_kin_target_dom"/>
</dbReference>
<dbReference type="Pfam" id="PF03623">
    <property type="entry name" value="Focal_AT"/>
    <property type="match status" value="1"/>
</dbReference>
<proteinExistence type="predicted"/>
<dbReference type="GO" id="GO:0004713">
    <property type="term" value="F:protein tyrosine kinase activity"/>
    <property type="evidence" value="ECO:0007669"/>
    <property type="project" value="InterPro"/>
</dbReference>
<dbReference type="Gene3D" id="1.20.5.540">
    <property type="entry name" value="Single helix bin"/>
    <property type="match status" value="1"/>
</dbReference>
<dbReference type="Gene3D" id="1.20.120.330">
    <property type="entry name" value="Nucleotidyltransferases domain 2"/>
    <property type="match status" value="1"/>
</dbReference>
<feature type="compositionally biased region" description="Basic residues" evidence="1">
    <location>
        <begin position="157"/>
        <end position="167"/>
    </location>
</feature>
<dbReference type="Pfam" id="PF07714">
    <property type="entry name" value="PK_Tyr_Ser-Thr"/>
    <property type="match status" value="1"/>
</dbReference>
<feature type="region of interest" description="Disordered" evidence="1">
    <location>
        <begin position="140"/>
        <end position="167"/>
    </location>
</feature>
<dbReference type="Gene3D" id="1.10.510.10">
    <property type="entry name" value="Transferase(Phosphotransferase) domain 1"/>
    <property type="match status" value="1"/>
</dbReference>
<dbReference type="Proteomes" id="UP000000305">
    <property type="component" value="Unassembled WGS sequence"/>
</dbReference>
<reference evidence="4 5" key="1">
    <citation type="journal article" date="2011" name="Science">
        <title>The ecoresponsive genome of Daphnia pulex.</title>
        <authorList>
            <person name="Colbourne J.K."/>
            <person name="Pfrender M.E."/>
            <person name="Gilbert D."/>
            <person name="Thomas W.K."/>
            <person name="Tucker A."/>
            <person name="Oakley T.H."/>
            <person name="Tokishita S."/>
            <person name="Aerts A."/>
            <person name="Arnold G.J."/>
            <person name="Basu M.K."/>
            <person name="Bauer D.J."/>
            <person name="Caceres C.E."/>
            <person name="Carmel L."/>
            <person name="Casola C."/>
            <person name="Choi J.H."/>
            <person name="Detter J.C."/>
            <person name="Dong Q."/>
            <person name="Dusheyko S."/>
            <person name="Eads B.D."/>
            <person name="Frohlich T."/>
            <person name="Geiler-Samerotte K.A."/>
            <person name="Gerlach D."/>
            <person name="Hatcher P."/>
            <person name="Jogdeo S."/>
            <person name="Krijgsveld J."/>
            <person name="Kriventseva E.V."/>
            <person name="Kultz D."/>
            <person name="Laforsch C."/>
            <person name="Lindquist E."/>
            <person name="Lopez J."/>
            <person name="Manak J.R."/>
            <person name="Muller J."/>
            <person name="Pangilinan J."/>
            <person name="Patwardhan R.P."/>
            <person name="Pitluck S."/>
            <person name="Pritham E.J."/>
            <person name="Rechtsteiner A."/>
            <person name="Rho M."/>
            <person name="Rogozin I.B."/>
            <person name="Sakarya O."/>
            <person name="Salamov A."/>
            <person name="Schaack S."/>
            <person name="Shapiro H."/>
            <person name="Shiga Y."/>
            <person name="Skalitzky C."/>
            <person name="Smith Z."/>
            <person name="Souvorov A."/>
            <person name="Sung W."/>
            <person name="Tang Z."/>
            <person name="Tsuchiya D."/>
            <person name="Tu H."/>
            <person name="Vos H."/>
            <person name="Wang M."/>
            <person name="Wolf Y.I."/>
            <person name="Yamagata H."/>
            <person name="Yamada T."/>
            <person name="Ye Y."/>
            <person name="Shaw J.R."/>
            <person name="Andrews J."/>
            <person name="Crease T.J."/>
            <person name="Tang H."/>
            <person name="Lucas S.M."/>
            <person name="Robertson H.M."/>
            <person name="Bork P."/>
            <person name="Koonin E.V."/>
            <person name="Zdobnov E.M."/>
            <person name="Grigoriev I.V."/>
            <person name="Lynch M."/>
            <person name="Boore J.L."/>
        </authorList>
    </citation>
    <scope>NUCLEOTIDE SEQUENCE [LARGE SCALE GENOMIC DNA]</scope>
</reference>
<keyword evidence="5" id="KW-1185">Reference proteome</keyword>
<evidence type="ECO:0000259" key="2">
    <source>
        <dbReference type="Pfam" id="PF03623"/>
    </source>
</evidence>
<evidence type="ECO:0008006" key="6">
    <source>
        <dbReference type="Google" id="ProtNLM"/>
    </source>
</evidence>
<feature type="domain" description="Serine-threonine/tyrosine-protein kinase catalytic" evidence="3">
    <location>
        <begin position="8"/>
        <end position="45"/>
    </location>
</feature>
<dbReference type="PANTHER" id="PTHR46221:SF9">
    <property type="entry name" value="NON-SPECIFIC PROTEIN-TYROSINE KINASE"/>
    <property type="match status" value="1"/>
</dbReference>
<accession>E9H6A7</accession>
<dbReference type="KEGG" id="dpx:DAPPUDRAFT_325962"/>
<gene>
    <name evidence="4" type="ORF">DAPPUDRAFT_325962</name>
</gene>
<dbReference type="PANTHER" id="PTHR46221">
    <property type="entry name" value="FERM AND PDZ DOMAIN-CONTAINING PROTEIN FAMILY MEMBER"/>
    <property type="match status" value="1"/>
</dbReference>
<dbReference type="AlphaFoldDB" id="E9H6A7"/>
<evidence type="ECO:0000259" key="3">
    <source>
        <dbReference type="Pfam" id="PF07714"/>
    </source>
</evidence>
<name>E9H6A7_DAPPU</name>
<feature type="domain" description="Focal AT" evidence="2">
    <location>
        <begin position="289"/>
        <end position="318"/>
    </location>
</feature>